<dbReference type="Pfam" id="PF07905">
    <property type="entry name" value="PucR"/>
    <property type="match status" value="1"/>
</dbReference>
<dbReference type="AlphaFoldDB" id="A0A2V3WNI5"/>
<dbReference type="Gene3D" id="3.30.450.40">
    <property type="match status" value="1"/>
</dbReference>
<gene>
    <name evidence="5" type="ORF">DFR56_101170</name>
</gene>
<dbReference type="Proteomes" id="UP000247978">
    <property type="component" value="Unassembled WGS sequence"/>
</dbReference>
<evidence type="ECO:0000259" key="2">
    <source>
        <dbReference type="Pfam" id="PF07905"/>
    </source>
</evidence>
<evidence type="ECO:0000313" key="5">
    <source>
        <dbReference type="EMBL" id="PXW90259.1"/>
    </source>
</evidence>
<keyword evidence="6" id="KW-1185">Reference proteome</keyword>
<name>A0A2V3WNI5_9BACI</name>
<dbReference type="EMBL" id="QJJQ01000001">
    <property type="protein sequence ID" value="PXW90259.1"/>
    <property type="molecule type" value="Genomic_DNA"/>
</dbReference>
<dbReference type="OrthoDB" id="142218at2"/>
<reference evidence="5 6" key="1">
    <citation type="submission" date="2018-05" db="EMBL/GenBank/DDBJ databases">
        <title>Genomic Encyclopedia of Type Strains, Phase IV (KMG-IV): sequencing the most valuable type-strain genomes for metagenomic binning, comparative biology and taxonomic classification.</title>
        <authorList>
            <person name="Goeker M."/>
        </authorList>
    </citation>
    <scope>NUCLEOTIDE SEQUENCE [LARGE SCALE GENOMIC DNA]</scope>
    <source>
        <strain evidence="5 6">DSM 28556</strain>
    </source>
</reference>
<accession>A0A2V3WNI5</accession>
<comment type="similarity">
    <text evidence="1">Belongs to the CdaR family.</text>
</comment>
<comment type="caution">
    <text evidence="5">The sequence shown here is derived from an EMBL/GenBank/DDBJ whole genome shotgun (WGS) entry which is preliminary data.</text>
</comment>
<dbReference type="InterPro" id="IPR051448">
    <property type="entry name" value="CdaR-like_regulators"/>
</dbReference>
<dbReference type="InterPro" id="IPR042070">
    <property type="entry name" value="PucR_C-HTH_sf"/>
</dbReference>
<dbReference type="PANTHER" id="PTHR33744">
    <property type="entry name" value="CARBOHYDRATE DIACID REGULATOR"/>
    <property type="match status" value="1"/>
</dbReference>
<dbReference type="InterPro" id="IPR025736">
    <property type="entry name" value="PucR_C-HTH_dom"/>
</dbReference>
<dbReference type="Pfam" id="PF17853">
    <property type="entry name" value="GGDEF_2"/>
    <property type="match status" value="1"/>
</dbReference>
<evidence type="ECO:0000256" key="1">
    <source>
        <dbReference type="ARBA" id="ARBA00006754"/>
    </source>
</evidence>
<dbReference type="PANTHER" id="PTHR33744:SF15">
    <property type="entry name" value="CARBOHYDRATE DIACID REGULATOR"/>
    <property type="match status" value="1"/>
</dbReference>
<feature type="domain" description="CdaR GGDEF-like" evidence="4">
    <location>
        <begin position="307"/>
        <end position="432"/>
    </location>
</feature>
<dbReference type="Pfam" id="PF13556">
    <property type="entry name" value="HTH_30"/>
    <property type="match status" value="1"/>
</dbReference>
<evidence type="ECO:0000313" key="6">
    <source>
        <dbReference type="Proteomes" id="UP000247978"/>
    </source>
</evidence>
<evidence type="ECO:0000259" key="3">
    <source>
        <dbReference type="Pfam" id="PF13556"/>
    </source>
</evidence>
<dbReference type="InterPro" id="IPR029016">
    <property type="entry name" value="GAF-like_dom_sf"/>
</dbReference>
<organism evidence="5 6">
    <name type="scientific">Pseudogracilibacillus auburnensis</name>
    <dbReference type="NCBI Taxonomy" id="1494959"/>
    <lineage>
        <taxon>Bacteria</taxon>
        <taxon>Bacillati</taxon>
        <taxon>Bacillota</taxon>
        <taxon>Bacilli</taxon>
        <taxon>Bacillales</taxon>
        <taxon>Bacillaceae</taxon>
        <taxon>Pseudogracilibacillus</taxon>
    </lineage>
</organism>
<evidence type="ECO:0000259" key="4">
    <source>
        <dbReference type="Pfam" id="PF17853"/>
    </source>
</evidence>
<feature type="domain" description="PucR C-terminal helix-turn-helix" evidence="3">
    <location>
        <begin position="486"/>
        <end position="542"/>
    </location>
</feature>
<sequence>MIQIAISVKNALQLPIMKQTNLVAGFKGIENNIKWVTIVEILEDFGRLQEGEFLITTGFELLEDEERMEVFHNLFKSKLLSGVAIYTSFYMEKIPESLIDLANKNDLPLIEIPTDINFSKITKAILEQIVNKQMHLLEQSEKIHRELTDLILNDQSLMEVTARLAQLTSSKIVIYNEFYEIMYWKDFHNHHMSVEFQQTFISVNEERIDLSKHLLTSLDKESKVNLTVEHYIFTIYPIIAKQSCFGWIILAKKRDQWQELDDLAIERATTIYAMEFLKKQAVEETQLRIQSNLLEDIFSKNYLNERIIKDQALKLNYDLSLNQAVFHLTFKDLKKIDMNIMDRLYHMTEQMLIQKNKQHIIQTKLHSIIFLTNVVGETKEATYNHCASLANDLWKEWNFYFPKIELMIGIGRDYDLVDHLGKSGREAQYAVQLGELVNPKTSIIHYHDLGMYDLLLEMKRTGINLTAIYEENISGLLKESDKEIDLIETIEVYFKNNQSIQQSAEKLFIHRHTLRYRLNQIEQRTGLDLKGTDDLLKLQLGVMAYKLATLLEKNEQGN</sequence>
<dbReference type="RefSeq" id="WP_110393533.1">
    <property type="nucleotide sequence ID" value="NZ_JADIJL010000014.1"/>
</dbReference>
<proteinExistence type="inferred from homology"/>
<dbReference type="InterPro" id="IPR041522">
    <property type="entry name" value="CdaR_GGDEF"/>
</dbReference>
<protein>
    <submittedName>
        <fullName evidence="5">Purine catabolism regulator</fullName>
    </submittedName>
</protein>
<dbReference type="InterPro" id="IPR012914">
    <property type="entry name" value="PucR_dom"/>
</dbReference>
<feature type="domain" description="Purine catabolism PurC-like" evidence="2">
    <location>
        <begin position="11"/>
        <end position="129"/>
    </location>
</feature>
<dbReference type="Gene3D" id="1.10.10.2840">
    <property type="entry name" value="PucR C-terminal helix-turn-helix domain"/>
    <property type="match status" value="1"/>
</dbReference>